<comment type="subcellular location">
    <subcellularLocation>
        <location evidence="1">Membrane</location>
        <topology evidence="1">Multi-pass membrane protein</topology>
    </subcellularLocation>
</comment>
<keyword evidence="3 5" id="KW-1133">Transmembrane helix</keyword>
<feature type="transmembrane region" description="Helical" evidence="5">
    <location>
        <begin position="47"/>
        <end position="68"/>
    </location>
</feature>
<feature type="non-terminal residue" evidence="7">
    <location>
        <position position="249"/>
    </location>
</feature>
<dbReference type="PANTHER" id="PTHR22773">
    <property type="entry name" value="NADH DEHYDROGENASE"/>
    <property type="match status" value="1"/>
</dbReference>
<keyword evidence="2 5" id="KW-0812">Transmembrane</keyword>
<evidence type="ECO:0000256" key="1">
    <source>
        <dbReference type="ARBA" id="ARBA00004141"/>
    </source>
</evidence>
<dbReference type="GO" id="GO:0016020">
    <property type="term" value="C:membrane"/>
    <property type="evidence" value="ECO:0007669"/>
    <property type="project" value="UniProtKB-SubCell"/>
</dbReference>
<feature type="domain" description="NADH:quinone oxidoreductase/Mrp antiporter transmembrane" evidence="6">
    <location>
        <begin position="135"/>
        <end position="249"/>
    </location>
</feature>
<protein>
    <recommendedName>
        <fullName evidence="6">NADH:quinone oxidoreductase/Mrp antiporter transmembrane domain-containing protein</fullName>
    </recommendedName>
</protein>
<feature type="non-terminal residue" evidence="7">
    <location>
        <position position="1"/>
    </location>
</feature>
<accession>A0A382F391</accession>
<evidence type="ECO:0000256" key="3">
    <source>
        <dbReference type="ARBA" id="ARBA00022989"/>
    </source>
</evidence>
<evidence type="ECO:0000259" key="6">
    <source>
        <dbReference type="Pfam" id="PF00361"/>
    </source>
</evidence>
<dbReference type="InterPro" id="IPR001750">
    <property type="entry name" value="ND/Mrp_TM"/>
</dbReference>
<evidence type="ECO:0000256" key="4">
    <source>
        <dbReference type="ARBA" id="ARBA00023136"/>
    </source>
</evidence>
<feature type="transmembrane region" description="Helical" evidence="5">
    <location>
        <begin position="20"/>
        <end position="40"/>
    </location>
</feature>
<sequence length="249" mass="26599">VSVELLTLAFERPPIDWHAFAPEITLLCVGALITLVDIVFLERARPYTAALAGLGVLATLIPILTLALDGADRTMFGGAYVVDDFALVTKAIFLLAGYVVILLSTNYVAEGDYWENEYYGLLLASIMGMVMMASARDLVSIFVALELLSIPAYLMVAWRKRDLHSTEAGLKYYLMGVFASAVMLYGMSLLYGVSGSTLLSDIGASVAAAGASTAVITMGIVFVVAGFAFKVSAVPFHTWAPDVYEGAPT</sequence>
<proteinExistence type="predicted"/>
<feature type="transmembrane region" description="Helical" evidence="5">
    <location>
        <begin position="118"/>
        <end position="135"/>
    </location>
</feature>
<feature type="transmembrane region" description="Helical" evidence="5">
    <location>
        <begin position="141"/>
        <end position="158"/>
    </location>
</feature>
<dbReference type="EMBL" id="UINC01047769">
    <property type="protein sequence ID" value="SVB57440.1"/>
    <property type="molecule type" value="Genomic_DNA"/>
</dbReference>
<feature type="transmembrane region" description="Helical" evidence="5">
    <location>
        <begin position="170"/>
        <end position="193"/>
    </location>
</feature>
<evidence type="ECO:0000256" key="5">
    <source>
        <dbReference type="SAM" id="Phobius"/>
    </source>
</evidence>
<organism evidence="7">
    <name type="scientific">marine metagenome</name>
    <dbReference type="NCBI Taxonomy" id="408172"/>
    <lineage>
        <taxon>unclassified sequences</taxon>
        <taxon>metagenomes</taxon>
        <taxon>ecological metagenomes</taxon>
    </lineage>
</organism>
<feature type="transmembrane region" description="Helical" evidence="5">
    <location>
        <begin position="88"/>
        <end position="109"/>
    </location>
</feature>
<feature type="transmembrane region" description="Helical" evidence="5">
    <location>
        <begin position="205"/>
        <end position="229"/>
    </location>
</feature>
<reference evidence="7" key="1">
    <citation type="submission" date="2018-05" db="EMBL/GenBank/DDBJ databases">
        <authorList>
            <person name="Lanie J.A."/>
            <person name="Ng W.-L."/>
            <person name="Kazmierczak K.M."/>
            <person name="Andrzejewski T.M."/>
            <person name="Davidsen T.M."/>
            <person name="Wayne K.J."/>
            <person name="Tettelin H."/>
            <person name="Glass J.I."/>
            <person name="Rusch D."/>
            <person name="Podicherti R."/>
            <person name="Tsui H.-C.T."/>
            <person name="Winkler M.E."/>
        </authorList>
    </citation>
    <scope>NUCLEOTIDE SEQUENCE</scope>
</reference>
<evidence type="ECO:0000313" key="7">
    <source>
        <dbReference type="EMBL" id="SVB57440.1"/>
    </source>
</evidence>
<name>A0A382F391_9ZZZZ</name>
<gene>
    <name evidence="7" type="ORF">METZ01_LOCUS210294</name>
</gene>
<dbReference type="AlphaFoldDB" id="A0A382F391"/>
<evidence type="ECO:0000256" key="2">
    <source>
        <dbReference type="ARBA" id="ARBA00022692"/>
    </source>
</evidence>
<keyword evidence="4 5" id="KW-0472">Membrane</keyword>
<dbReference type="Pfam" id="PF00361">
    <property type="entry name" value="Proton_antipo_M"/>
    <property type="match status" value="1"/>
</dbReference>